<sequence length="600" mass="67875">MARPKGQFKKTGNKKPRHEDDEGSDQEKITPAGIVKRAKKRDSGPGEPKKAKTSPDTKKRTSKTTEKAKEDPTKRAAELKGKTSKRSGDSKVSPMKHAAHKEGKLKDAKPKKGRQDVKESKLKAKDPKDSGKTASVPAKSKSTQTPPMPMMRSSIFDGFSPGDTHVRLEEALKNPTPQNTKRPRQTWGPFDPPITQHAKIPEGWNPTEYDIDEQDIDANIQRNIERIAEGILPAFFEARLERYLEMKRVQDMMIASEPGLPWVVILRLETLSMMEEMMVRDGDGSDQLVNIRAIMQAYRDRSLVWDPPNVTYWANGRLYKGPEELTTAKMHGYWRELGYPKSWFVEGWEGPAPESMNFVSAIAPRSSTNIMHDIRLAIRPADMPARQKQENRYIEYDFLDDTGSKHMLIYEQDCWNIEDICNFICPEAGQTFVCTAAGTGIFKVIHVEATLFWDQGFAKVQVIPWTPVTCYVAPGRQVGSQPRLSGVWLRHLLYHITRPDSEGNLYLADQDLDSSINVGPHAMANRQAPPLVSYSNDPEASNLYGPGPYPPSGNVQQDPELPRRRRHRPGQYPADHPPEGSPTWSETLTDIFKQIFRIQR</sequence>
<gene>
    <name evidence="2" type="ORF">N7494_007073</name>
</gene>
<feature type="region of interest" description="Disordered" evidence="1">
    <location>
        <begin position="528"/>
        <end position="586"/>
    </location>
</feature>
<feature type="compositionally biased region" description="Basic and acidic residues" evidence="1">
    <location>
        <begin position="100"/>
        <end position="131"/>
    </location>
</feature>
<reference evidence="2 3" key="1">
    <citation type="journal article" date="2023" name="IMA Fungus">
        <title>Comparative genomic study of the Penicillium genus elucidates a diverse pangenome and 15 lateral gene transfer events.</title>
        <authorList>
            <person name="Petersen C."/>
            <person name="Sorensen T."/>
            <person name="Nielsen M.R."/>
            <person name="Sondergaard T.E."/>
            <person name="Sorensen J.L."/>
            <person name="Fitzpatrick D.A."/>
            <person name="Frisvad J.C."/>
            <person name="Nielsen K.L."/>
        </authorList>
    </citation>
    <scope>NUCLEOTIDE SEQUENCE [LARGE SCALE GENOMIC DNA]</scope>
    <source>
        <strain evidence="2 3">IBT 35679</strain>
    </source>
</reference>
<evidence type="ECO:0000256" key="1">
    <source>
        <dbReference type="SAM" id="MobiDB-lite"/>
    </source>
</evidence>
<feature type="region of interest" description="Disordered" evidence="1">
    <location>
        <begin position="1"/>
        <end position="150"/>
    </location>
</feature>
<dbReference type="EMBL" id="JAQIZZ010000006">
    <property type="protein sequence ID" value="KAJ5537594.1"/>
    <property type="molecule type" value="Genomic_DNA"/>
</dbReference>
<comment type="caution">
    <text evidence="2">The sequence shown here is derived from an EMBL/GenBank/DDBJ whole genome shotgun (WGS) entry which is preliminary data.</text>
</comment>
<feature type="compositionally biased region" description="Basic residues" evidence="1">
    <location>
        <begin position="1"/>
        <end position="16"/>
    </location>
</feature>
<evidence type="ECO:0000313" key="2">
    <source>
        <dbReference type="EMBL" id="KAJ5537594.1"/>
    </source>
</evidence>
<organism evidence="2 3">
    <name type="scientific">Penicillium frequentans</name>
    <dbReference type="NCBI Taxonomy" id="3151616"/>
    <lineage>
        <taxon>Eukaryota</taxon>
        <taxon>Fungi</taxon>
        <taxon>Dikarya</taxon>
        <taxon>Ascomycota</taxon>
        <taxon>Pezizomycotina</taxon>
        <taxon>Eurotiomycetes</taxon>
        <taxon>Eurotiomycetidae</taxon>
        <taxon>Eurotiales</taxon>
        <taxon>Aspergillaceae</taxon>
        <taxon>Penicillium</taxon>
    </lineage>
</organism>
<feature type="compositionally biased region" description="Basic and acidic residues" evidence="1">
    <location>
        <begin position="17"/>
        <end position="28"/>
    </location>
</feature>
<feature type="region of interest" description="Disordered" evidence="1">
    <location>
        <begin position="175"/>
        <end position="202"/>
    </location>
</feature>
<accession>A0AAD6CUE4</accession>
<protein>
    <submittedName>
        <fullName evidence="2">Uncharacterized protein</fullName>
    </submittedName>
</protein>
<keyword evidence="3" id="KW-1185">Reference proteome</keyword>
<name>A0AAD6CUE4_9EURO</name>
<evidence type="ECO:0000313" key="3">
    <source>
        <dbReference type="Proteomes" id="UP001220324"/>
    </source>
</evidence>
<dbReference type="AlphaFoldDB" id="A0AAD6CUE4"/>
<proteinExistence type="predicted"/>
<dbReference type="Proteomes" id="UP001220324">
    <property type="component" value="Unassembled WGS sequence"/>
</dbReference>
<feature type="compositionally biased region" description="Basic and acidic residues" evidence="1">
    <location>
        <begin position="41"/>
        <end position="89"/>
    </location>
</feature>